<organism evidence="1 2">
    <name type="scientific">Neophaeococcomyces mojaviensis</name>
    <dbReference type="NCBI Taxonomy" id="3383035"/>
    <lineage>
        <taxon>Eukaryota</taxon>
        <taxon>Fungi</taxon>
        <taxon>Dikarya</taxon>
        <taxon>Ascomycota</taxon>
        <taxon>Pezizomycotina</taxon>
        <taxon>Eurotiomycetes</taxon>
        <taxon>Chaetothyriomycetidae</taxon>
        <taxon>Chaetothyriales</taxon>
        <taxon>Chaetothyriales incertae sedis</taxon>
        <taxon>Neophaeococcomyces</taxon>
    </lineage>
</organism>
<reference evidence="1" key="1">
    <citation type="submission" date="2022-10" db="EMBL/GenBank/DDBJ databases">
        <title>Culturing micro-colonial fungi from biological soil crusts in the Mojave desert and describing Neophaeococcomyces mojavensis, and introducing the new genera and species Taxawa tesnikishii.</title>
        <authorList>
            <person name="Kurbessoian T."/>
            <person name="Stajich J.E."/>
        </authorList>
    </citation>
    <scope>NUCLEOTIDE SEQUENCE</scope>
    <source>
        <strain evidence="1">JES_112</strain>
    </source>
</reference>
<evidence type="ECO:0000313" key="1">
    <source>
        <dbReference type="EMBL" id="KAJ9661141.1"/>
    </source>
</evidence>
<dbReference type="Proteomes" id="UP001172386">
    <property type="component" value="Unassembled WGS sequence"/>
</dbReference>
<accession>A0ACC3AFW6</accession>
<proteinExistence type="predicted"/>
<evidence type="ECO:0000313" key="2">
    <source>
        <dbReference type="Proteomes" id="UP001172386"/>
    </source>
</evidence>
<dbReference type="EMBL" id="JAPDRQ010000025">
    <property type="protein sequence ID" value="KAJ9661141.1"/>
    <property type="molecule type" value="Genomic_DNA"/>
</dbReference>
<name>A0ACC3AFW6_9EURO</name>
<keyword evidence="2" id="KW-1185">Reference proteome</keyword>
<comment type="caution">
    <text evidence="1">The sequence shown here is derived from an EMBL/GenBank/DDBJ whole genome shotgun (WGS) entry which is preliminary data.</text>
</comment>
<gene>
    <name evidence="1" type="ORF">H2198_002085</name>
</gene>
<protein>
    <submittedName>
        <fullName evidence="1">Uncharacterized protein</fullName>
    </submittedName>
</protein>
<sequence length="363" mass="41130">MANNSDDHLTPLLEAERGQGLKENSYLNEKMSSQTTPPSPFPPASFTTARHLGKRKLPQSIAHRGYKSVYPENTMCAFRAAINQGRAHALETDIHLTKDNVVVLSHDPDLKRCFGRTERIIDCDWAFLSQLRTTKAPHEPMPRLRDLLEYLSQPETADVWVLLDIKLDNDAENVMHLIAEAIASMPVPNGGKPWKDRVVLGIWAAKYLSLCVKYLEGFPVAYIGFSTCYARQFLKVPNIGFNMFAKTLLGPIGSRFIRDVQKAQRPLYLWTVNEENMMKWGIAKGVDGVITDDPKLFNEVCDEWHEGDEKQVRVTLGQWLFTFWLYIIMALFSIPLKHRLPGSADTFLESERLKVKASLALGA</sequence>